<dbReference type="GO" id="GO:0008080">
    <property type="term" value="F:N-acetyltransferase activity"/>
    <property type="evidence" value="ECO:0007669"/>
    <property type="project" value="InterPro"/>
</dbReference>
<keyword evidence="1" id="KW-0808">Transferase</keyword>
<dbReference type="EMBL" id="CP001614">
    <property type="protein sequence ID" value="ACR12577.1"/>
    <property type="molecule type" value="Genomic_DNA"/>
</dbReference>
<evidence type="ECO:0000313" key="5">
    <source>
        <dbReference type="Proteomes" id="UP000009080"/>
    </source>
</evidence>
<evidence type="ECO:0000313" key="4">
    <source>
        <dbReference type="EMBL" id="ACR12577.1"/>
    </source>
</evidence>
<keyword evidence="2" id="KW-0012">Acyltransferase</keyword>
<dbReference type="GO" id="GO:0005737">
    <property type="term" value="C:cytoplasm"/>
    <property type="evidence" value="ECO:0007669"/>
    <property type="project" value="TreeGrafter"/>
</dbReference>
<dbReference type="RefSeq" id="WP_015818689.1">
    <property type="nucleotide sequence ID" value="NC_012997.1"/>
</dbReference>
<evidence type="ECO:0000259" key="3">
    <source>
        <dbReference type="PROSITE" id="PS51186"/>
    </source>
</evidence>
<sequence>MEIEITVNGKLEEEEVVSLYQSNGWSSAEKPKELMAALEGSHTVIAGRVDSKLVGLCNALSDGHLVVYYPHMLVHPNFHRKGVGRKMMEAMHSIYKEFHQQILIADGRAIDFYNSVGFSRAGKSEPMWIYQGNEH</sequence>
<dbReference type="HOGENOM" id="CLU_086503_5_1_6"/>
<keyword evidence="5" id="KW-1185">Reference proteome</keyword>
<dbReference type="Pfam" id="PF13508">
    <property type="entry name" value="Acetyltransf_7"/>
    <property type="match status" value="1"/>
</dbReference>
<dbReference type="PANTHER" id="PTHR43626">
    <property type="entry name" value="ACYL-COA N-ACYLTRANSFERASE"/>
    <property type="match status" value="1"/>
</dbReference>
<dbReference type="InterPro" id="IPR000182">
    <property type="entry name" value="GNAT_dom"/>
</dbReference>
<dbReference type="SUPFAM" id="SSF55729">
    <property type="entry name" value="Acyl-CoA N-acyltransferases (Nat)"/>
    <property type="match status" value="1"/>
</dbReference>
<protein>
    <submittedName>
        <fullName evidence="4">Acetyltransferase, GNAT family</fullName>
    </submittedName>
</protein>
<dbReference type="PANTHER" id="PTHR43626:SF4">
    <property type="entry name" value="GCN5-RELATED N-ACETYLTRANSFERASE 2, CHLOROPLASTIC"/>
    <property type="match status" value="1"/>
</dbReference>
<proteinExistence type="predicted"/>
<dbReference type="InterPro" id="IPR016181">
    <property type="entry name" value="Acyl_CoA_acyltransferase"/>
</dbReference>
<dbReference type="InterPro" id="IPR045039">
    <property type="entry name" value="NSI-like"/>
</dbReference>
<dbReference type="Gene3D" id="3.40.630.30">
    <property type="match status" value="1"/>
</dbReference>
<dbReference type="AlphaFoldDB" id="C5BJ51"/>
<dbReference type="PROSITE" id="PS51186">
    <property type="entry name" value="GNAT"/>
    <property type="match status" value="1"/>
</dbReference>
<dbReference type="eggNOG" id="COG0456">
    <property type="taxonomic scope" value="Bacteria"/>
</dbReference>
<dbReference type="KEGG" id="ttu:TERTU_4456"/>
<gene>
    <name evidence="4" type="ordered locus">TERTU_4456</name>
</gene>
<feature type="domain" description="N-acetyltransferase" evidence="3">
    <location>
        <begin position="3"/>
        <end position="135"/>
    </location>
</feature>
<dbReference type="CDD" id="cd04301">
    <property type="entry name" value="NAT_SF"/>
    <property type="match status" value="1"/>
</dbReference>
<name>C5BJ51_TERTT</name>
<dbReference type="Proteomes" id="UP000009080">
    <property type="component" value="Chromosome"/>
</dbReference>
<dbReference type="OrthoDB" id="9775804at2"/>
<accession>C5BJ51</accession>
<evidence type="ECO:0000256" key="1">
    <source>
        <dbReference type="ARBA" id="ARBA00022679"/>
    </source>
</evidence>
<evidence type="ECO:0000256" key="2">
    <source>
        <dbReference type="ARBA" id="ARBA00023315"/>
    </source>
</evidence>
<organism evidence="4 5">
    <name type="scientific">Teredinibacter turnerae (strain ATCC 39867 / T7901)</name>
    <dbReference type="NCBI Taxonomy" id="377629"/>
    <lineage>
        <taxon>Bacteria</taxon>
        <taxon>Pseudomonadati</taxon>
        <taxon>Pseudomonadota</taxon>
        <taxon>Gammaproteobacteria</taxon>
        <taxon>Cellvibrionales</taxon>
        <taxon>Cellvibrionaceae</taxon>
        <taxon>Teredinibacter</taxon>
    </lineage>
</organism>
<reference evidence="4 5" key="1">
    <citation type="journal article" date="2009" name="PLoS ONE">
        <title>The complete genome of Teredinibacter turnerae T7901: an intracellular endosymbiont of marine wood-boring bivalves (shipworms).</title>
        <authorList>
            <person name="Yang J.C."/>
            <person name="Madupu R."/>
            <person name="Durkin A.S."/>
            <person name="Ekborg N.A."/>
            <person name="Pedamallu C.S."/>
            <person name="Hostetler J.B."/>
            <person name="Radune D."/>
            <person name="Toms B.S."/>
            <person name="Henrissat B."/>
            <person name="Coutinho P.M."/>
            <person name="Schwarz S."/>
            <person name="Field L."/>
            <person name="Trindade-Silva A.E."/>
            <person name="Soares C.A.G."/>
            <person name="Elshahawi S."/>
            <person name="Hanora A."/>
            <person name="Schmidt E.W."/>
            <person name="Haygood M.G."/>
            <person name="Posfai J."/>
            <person name="Benner J."/>
            <person name="Madinger C."/>
            <person name="Nove J."/>
            <person name="Anton B."/>
            <person name="Chaudhary K."/>
            <person name="Foster J."/>
            <person name="Holman A."/>
            <person name="Kumar S."/>
            <person name="Lessard P.A."/>
            <person name="Luyten Y.A."/>
            <person name="Slatko B."/>
            <person name="Wood N."/>
            <person name="Wu B."/>
            <person name="Teplitski M."/>
            <person name="Mougous J.D."/>
            <person name="Ward N."/>
            <person name="Eisen J.A."/>
            <person name="Badger J.H."/>
            <person name="Distel D.L."/>
        </authorList>
    </citation>
    <scope>NUCLEOTIDE SEQUENCE [LARGE SCALE GENOMIC DNA]</scope>
    <source>
        <strain evidence="5">ATCC 39867 / T7901</strain>
    </source>
</reference>